<comment type="caution">
    <text evidence="1">The sequence shown here is derived from an EMBL/GenBank/DDBJ whole genome shotgun (WGS) entry which is preliminary data.</text>
</comment>
<protein>
    <submittedName>
        <fullName evidence="1">Uncharacterized protein</fullName>
    </submittedName>
</protein>
<sequence length="121" mass="13644">MDGSKELFAIEKLRRCWSGADGDAKKSGPESLMEKAFDEKAMPAAMFSDLEEELDRLFLSFPGHLESLQAELKRITVLAGLSDQKDMVLSEDEEAVSWKEIRMELDRFEDLLEALMLDAGV</sequence>
<organism evidence="1 2">
    <name type="scientific">Desulfobotulus mexicanus</name>
    <dbReference type="NCBI Taxonomy" id="2586642"/>
    <lineage>
        <taxon>Bacteria</taxon>
        <taxon>Pseudomonadati</taxon>
        <taxon>Thermodesulfobacteriota</taxon>
        <taxon>Desulfobacteria</taxon>
        <taxon>Desulfobacterales</taxon>
        <taxon>Desulfobacteraceae</taxon>
        <taxon>Desulfobotulus</taxon>
    </lineage>
</organism>
<dbReference type="OrthoDB" id="9829865at2"/>
<dbReference type="AlphaFoldDB" id="A0A5S5MDX8"/>
<name>A0A5S5MDX8_9BACT</name>
<gene>
    <name evidence="1" type="ORF">FIM25_12795</name>
</gene>
<dbReference type="Proteomes" id="UP000321899">
    <property type="component" value="Unassembled WGS sequence"/>
</dbReference>
<accession>A0A5S5MDX8</accession>
<evidence type="ECO:0000313" key="1">
    <source>
        <dbReference type="EMBL" id="TYT73911.1"/>
    </source>
</evidence>
<dbReference type="EMBL" id="VDMB01000018">
    <property type="protein sequence ID" value="TYT73911.1"/>
    <property type="molecule type" value="Genomic_DNA"/>
</dbReference>
<keyword evidence="2" id="KW-1185">Reference proteome</keyword>
<reference evidence="1 2" key="1">
    <citation type="submission" date="2019-06" db="EMBL/GenBank/DDBJ databases">
        <title>Desulfobotulus mexicanus sp. nov., a novel sulfate-reducing bacterium isolated from the sediment of an alkaline crater lake in Mexico.</title>
        <authorList>
            <person name="Hirschler-Rea A."/>
        </authorList>
    </citation>
    <scope>NUCLEOTIDE SEQUENCE [LARGE SCALE GENOMIC DNA]</scope>
    <source>
        <strain evidence="1 2">PAR22N</strain>
    </source>
</reference>
<dbReference type="RefSeq" id="WP_139449958.1">
    <property type="nucleotide sequence ID" value="NZ_VDMB01000018.1"/>
</dbReference>
<proteinExistence type="predicted"/>
<evidence type="ECO:0000313" key="2">
    <source>
        <dbReference type="Proteomes" id="UP000321899"/>
    </source>
</evidence>